<dbReference type="PANTHER" id="PTHR18952:SF265">
    <property type="entry name" value="CARBONIC ANHYDRASE"/>
    <property type="match status" value="1"/>
</dbReference>
<dbReference type="PROSITE" id="PS51144">
    <property type="entry name" value="ALPHA_CA_2"/>
    <property type="match status" value="1"/>
</dbReference>
<dbReference type="InterPro" id="IPR023561">
    <property type="entry name" value="Carbonic_anhydrase_a-class"/>
</dbReference>
<accession>A0A5B8SRX5</accession>
<dbReference type="Pfam" id="PF00194">
    <property type="entry name" value="Carb_anhydrase"/>
    <property type="match status" value="1"/>
</dbReference>
<keyword evidence="6 10" id="KW-0479">Metal-binding</keyword>
<organism evidence="12 13">
    <name type="scientific">Pistricoccus aurantiacus</name>
    <dbReference type="NCBI Taxonomy" id="1883414"/>
    <lineage>
        <taxon>Bacteria</taxon>
        <taxon>Pseudomonadati</taxon>
        <taxon>Pseudomonadota</taxon>
        <taxon>Gammaproteobacteria</taxon>
        <taxon>Oceanospirillales</taxon>
        <taxon>Halomonadaceae</taxon>
        <taxon>Pistricoccus</taxon>
    </lineage>
</organism>
<protein>
    <recommendedName>
        <fullName evidence="5 10">Carbonic anhydrase</fullName>
        <ecNumber evidence="4 10">4.2.1.1</ecNumber>
    </recommendedName>
</protein>
<dbReference type="InterPro" id="IPR001148">
    <property type="entry name" value="CA_dom"/>
</dbReference>
<dbReference type="KEGG" id="paur:FGL86_06310"/>
<dbReference type="SUPFAM" id="SSF51069">
    <property type="entry name" value="Carbonic anhydrase"/>
    <property type="match status" value="1"/>
</dbReference>
<dbReference type="SMART" id="SM01057">
    <property type="entry name" value="Carb_anhydrase"/>
    <property type="match status" value="1"/>
</dbReference>
<dbReference type="RefSeq" id="WP_147183785.1">
    <property type="nucleotide sequence ID" value="NZ_CP042382.1"/>
</dbReference>
<evidence type="ECO:0000256" key="3">
    <source>
        <dbReference type="ARBA" id="ARBA00010718"/>
    </source>
</evidence>
<name>A0A5B8SRX5_9GAMM</name>
<dbReference type="GO" id="GO:0004089">
    <property type="term" value="F:carbonate dehydratase activity"/>
    <property type="evidence" value="ECO:0007669"/>
    <property type="project" value="UniProtKB-UniRule"/>
</dbReference>
<evidence type="ECO:0000256" key="2">
    <source>
        <dbReference type="ARBA" id="ARBA00002904"/>
    </source>
</evidence>
<dbReference type="Proteomes" id="UP000321272">
    <property type="component" value="Chromosome"/>
</dbReference>
<comment type="cofactor">
    <cofactor evidence="1 10">
        <name>Zn(2+)</name>
        <dbReference type="ChEBI" id="CHEBI:29105"/>
    </cofactor>
</comment>
<dbReference type="EC" id="4.2.1.1" evidence="4 10"/>
<dbReference type="InterPro" id="IPR041891">
    <property type="entry name" value="Alpha_CA_prokaryot-like"/>
</dbReference>
<evidence type="ECO:0000256" key="10">
    <source>
        <dbReference type="RuleBase" id="RU367011"/>
    </source>
</evidence>
<evidence type="ECO:0000256" key="6">
    <source>
        <dbReference type="ARBA" id="ARBA00022723"/>
    </source>
</evidence>
<evidence type="ECO:0000313" key="12">
    <source>
        <dbReference type="EMBL" id="QEA38727.1"/>
    </source>
</evidence>
<sequence length="244" mass="26748">MKQMTLVAGWILVLGTAQAMADTQWTYSGDEGPENWGELSEEFVMCAEGVNQSPIDIRGPIEAEVSPLQIDYGRNAERIVNNGHTLKVEVAPGSQISLGDNSFALKQYHFHSPSENLIEGQSYPLEAHLVHANDQGNLAVIGVMFEDGEANPALAQLIADLPEEVGMPQLLAEPLDASELLPESRAYYRFNGSLTTPPCTEGVRWYVMKEPLTASPEQIEALSQAMPYPNNRPVQPINARPVLH</sequence>
<comment type="similarity">
    <text evidence="3 10">Belongs to the alpha-carbonic anhydrase family.</text>
</comment>
<evidence type="ECO:0000256" key="1">
    <source>
        <dbReference type="ARBA" id="ARBA00001947"/>
    </source>
</evidence>
<evidence type="ECO:0000256" key="4">
    <source>
        <dbReference type="ARBA" id="ARBA00012925"/>
    </source>
</evidence>
<keyword evidence="10" id="KW-0732">Signal</keyword>
<evidence type="ECO:0000256" key="8">
    <source>
        <dbReference type="ARBA" id="ARBA00023239"/>
    </source>
</evidence>
<dbReference type="EMBL" id="CP042382">
    <property type="protein sequence ID" value="QEA38727.1"/>
    <property type="molecule type" value="Genomic_DNA"/>
</dbReference>
<keyword evidence="8 10" id="KW-0456">Lyase</keyword>
<feature type="domain" description="Alpha-carbonic anhydrase" evidence="11">
    <location>
        <begin position="23"/>
        <end position="244"/>
    </location>
</feature>
<dbReference type="CDD" id="cd03124">
    <property type="entry name" value="alpha_CA_prokaryotic_like"/>
    <property type="match status" value="1"/>
</dbReference>
<dbReference type="Gene3D" id="3.10.200.10">
    <property type="entry name" value="Alpha carbonic anhydrase"/>
    <property type="match status" value="1"/>
</dbReference>
<feature type="chain" id="PRO_5025098325" description="Carbonic anhydrase" evidence="10">
    <location>
        <begin position="22"/>
        <end position="244"/>
    </location>
</feature>
<dbReference type="PROSITE" id="PS00162">
    <property type="entry name" value="ALPHA_CA_1"/>
    <property type="match status" value="1"/>
</dbReference>
<evidence type="ECO:0000256" key="9">
    <source>
        <dbReference type="ARBA" id="ARBA00048348"/>
    </source>
</evidence>
<dbReference type="PANTHER" id="PTHR18952">
    <property type="entry name" value="CARBONIC ANHYDRASE"/>
    <property type="match status" value="1"/>
</dbReference>
<evidence type="ECO:0000256" key="7">
    <source>
        <dbReference type="ARBA" id="ARBA00022833"/>
    </source>
</evidence>
<keyword evidence="13" id="KW-1185">Reference proteome</keyword>
<evidence type="ECO:0000259" key="11">
    <source>
        <dbReference type="PROSITE" id="PS51144"/>
    </source>
</evidence>
<evidence type="ECO:0000256" key="5">
    <source>
        <dbReference type="ARBA" id="ARBA00014628"/>
    </source>
</evidence>
<comment type="catalytic activity">
    <reaction evidence="9 10">
        <text>hydrogencarbonate + H(+) = CO2 + H2O</text>
        <dbReference type="Rhea" id="RHEA:10748"/>
        <dbReference type="ChEBI" id="CHEBI:15377"/>
        <dbReference type="ChEBI" id="CHEBI:15378"/>
        <dbReference type="ChEBI" id="CHEBI:16526"/>
        <dbReference type="ChEBI" id="CHEBI:17544"/>
        <dbReference type="EC" id="4.2.1.1"/>
    </reaction>
</comment>
<dbReference type="OrthoDB" id="5327615at2"/>
<dbReference type="AlphaFoldDB" id="A0A5B8SRX5"/>
<evidence type="ECO:0000313" key="13">
    <source>
        <dbReference type="Proteomes" id="UP000321272"/>
    </source>
</evidence>
<feature type="signal peptide" evidence="10">
    <location>
        <begin position="1"/>
        <end position="21"/>
    </location>
</feature>
<proteinExistence type="inferred from homology"/>
<dbReference type="InterPro" id="IPR036398">
    <property type="entry name" value="CA_dom_sf"/>
</dbReference>
<keyword evidence="7 10" id="KW-0862">Zinc</keyword>
<dbReference type="InterPro" id="IPR018338">
    <property type="entry name" value="Carbonic_anhydrase_a-class_CS"/>
</dbReference>
<comment type="function">
    <text evidence="2 10">Reversible hydration of carbon dioxide.</text>
</comment>
<gene>
    <name evidence="12" type="ORF">FGL86_06310</name>
</gene>
<reference evidence="12 13" key="1">
    <citation type="submission" date="2019-06" db="EMBL/GenBank/DDBJ databases">
        <title>Genome analyses of bacteria isolated from kimchi.</title>
        <authorList>
            <person name="Lee S."/>
            <person name="Ahn S."/>
            <person name="Roh S."/>
        </authorList>
    </citation>
    <scope>NUCLEOTIDE SEQUENCE [LARGE SCALE GENOMIC DNA]</scope>
    <source>
        <strain evidence="12 13">CBA4606</strain>
    </source>
</reference>
<dbReference type="GO" id="GO:0008270">
    <property type="term" value="F:zinc ion binding"/>
    <property type="evidence" value="ECO:0007669"/>
    <property type="project" value="UniProtKB-UniRule"/>
</dbReference>